<feature type="domain" description="Gfo/Idh/MocA-like oxidoreductase N-terminal" evidence="2">
    <location>
        <begin position="5"/>
        <end position="118"/>
    </location>
</feature>
<dbReference type="RefSeq" id="WP_169787875.1">
    <property type="nucleotide sequence ID" value="NZ_LJCO01000045.1"/>
</dbReference>
<dbReference type="PANTHER" id="PTHR43818:SF11">
    <property type="entry name" value="BCDNA.GH03377"/>
    <property type="match status" value="1"/>
</dbReference>
<organism evidence="4 5">
    <name type="scientific">Alicyclobacillus ferrooxydans</name>
    <dbReference type="NCBI Taxonomy" id="471514"/>
    <lineage>
        <taxon>Bacteria</taxon>
        <taxon>Bacillati</taxon>
        <taxon>Bacillota</taxon>
        <taxon>Bacilli</taxon>
        <taxon>Bacillales</taxon>
        <taxon>Alicyclobacillaceae</taxon>
        <taxon>Alicyclobacillus</taxon>
    </lineage>
</organism>
<evidence type="ECO:0008006" key="6">
    <source>
        <dbReference type="Google" id="ProtNLM"/>
    </source>
</evidence>
<reference evidence="4 5" key="1">
    <citation type="submission" date="2015-09" db="EMBL/GenBank/DDBJ databases">
        <title>Draft genome sequence of Alicyclobacillus ferrooxydans DSM 22381.</title>
        <authorList>
            <person name="Hemp J."/>
        </authorList>
    </citation>
    <scope>NUCLEOTIDE SEQUENCE [LARGE SCALE GENOMIC DNA]</scope>
    <source>
        <strain evidence="4 5">TC-34</strain>
    </source>
</reference>
<dbReference type="Proteomes" id="UP000050482">
    <property type="component" value="Unassembled WGS sequence"/>
</dbReference>
<dbReference type="Gene3D" id="3.30.360.10">
    <property type="entry name" value="Dihydrodipicolinate Reductase, domain 2"/>
    <property type="match status" value="1"/>
</dbReference>
<protein>
    <recommendedName>
        <fullName evidence="6">Oxidoreductase</fullName>
    </recommendedName>
</protein>
<proteinExistence type="predicted"/>
<accession>A0A0P9CDU2</accession>
<dbReference type="GO" id="GO:0016491">
    <property type="term" value="F:oxidoreductase activity"/>
    <property type="evidence" value="ECO:0007669"/>
    <property type="project" value="UniProtKB-KW"/>
</dbReference>
<dbReference type="PANTHER" id="PTHR43818">
    <property type="entry name" value="BCDNA.GH03377"/>
    <property type="match status" value="1"/>
</dbReference>
<comment type="caution">
    <text evidence="4">The sequence shown here is derived from an EMBL/GenBank/DDBJ whole genome shotgun (WGS) entry which is preliminary data.</text>
</comment>
<gene>
    <name evidence="4" type="ORF">AN477_10245</name>
</gene>
<dbReference type="InterPro" id="IPR036291">
    <property type="entry name" value="NAD(P)-bd_dom_sf"/>
</dbReference>
<evidence type="ECO:0000259" key="3">
    <source>
        <dbReference type="Pfam" id="PF22725"/>
    </source>
</evidence>
<dbReference type="InterPro" id="IPR000683">
    <property type="entry name" value="Gfo/Idh/MocA-like_OxRdtase_N"/>
</dbReference>
<evidence type="ECO:0000313" key="5">
    <source>
        <dbReference type="Proteomes" id="UP000050482"/>
    </source>
</evidence>
<dbReference type="InterPro" id="IPR055170">
    <property type="entry name" value="GFO_IDH_MocA-like_dom"/>
</dbReference>
<evidence type="ECO:0000256" key="1">
    <source>
        <dbReference type="ARBA" id="ARBA00023002"/>
    </source>
</evidence>
<dbReference type="SUPFAM" id="SSF51735">
    <property type="entry name" value="NAD(P)-binding Rossmann-fold domains"/>
    <property type="match status" value="1"/>
</dbReference>
<dbReference type="Pfam" id="PF01408">
    <property type="entry name" value="GFO_IDH_MocA"/>
    <property type="match status" value="1"/>
</dbReference>
<keyword evidence="1" id="KW-0560">Oxidoreductase</keyword>
<dbReference type="GO" id="GO:0000166">
    <property type="term" value="F:nucleotide binding"/>
    <property type="evidence" value="ECO:0007669"/>
    <property type="project" value="InterPro"/>
</dbReference>
<dbReference type="Pfam" id="PF22725">
    <property type="entry name" value="GFO_IDH_MocA_C3"/>
    <property type="match status" value="1"/>
</dbReference>
<evidence type="ECO:0000313" key="4">
    <source>
        <dbReference type="EMBL" id="KPV43764.1"/>
    </source>
</evidence>
<dbReference type="Gene3D" id="3.40.50.720">
    <property type="entry name" value="NAD(P)-binding Rossmann-like Domain"/>
    <property type="match status" value="1"/>
</dbReference>
<feature type="domain" description="GFO/IDH/MocA-like oxidoreductase" evidence="3">
    <location>
        <begin position="133"/>
        <end position="255"/>
    </location>
</feature>
<dbReference type="EMBL" id="LJCO01000045">
    <property type="protein sequence ID" value="KPV43764.1"/>
    <property type="molecule type" value="Genomic_DNA"/>
</dbReference>
<name>A0A0P9CDU2_9BACL</name>
<dbReference type="STRING" id="471514.AN477_10245"/>
<dbReference type="PATRIC" id="fig|471514.4.peg.5098"/>
<keyword evidence="5" id="KW-1185">Reference proteome</keyword>
<sequence length="319" mass="35176">MTIYAGVIGLGIVANRIIAQFKEHSEIQLSAVCDVDENRVHNYVQNNHQVQGFTDYNQLLDVPNLDLVYVATPPAFHADIVTAALKAGKHVLCEKPLANSLEEAAQMLDVAKASGKVHALHFPLQYSDEMAEFEHLVRSEYLGELRRVEVVMQFPQWPRPWQQNAWVGGRKQGGYTLEVGVHFIQSIQRIFGPITDVTGTMTYPEDETACETSILATGRLSNFAQGNVQVLFDGFSQAGGKERVELNAYGTEGTISLQGWGHLFAGKLGEELSKVEPEHHTESLMTNLVSAIHGDEAVLCDFQVGYDAQLVLEALRGLA</sequence>
<dbReference type="SUPFAM" id="SSF55347">
    <property type="entry name" value="Glyceraldehyde-3-phosphate dehydrogenase-like, C-terminal domain"/>
    <property type="match status" value="1"/>
</dbReference>
<dbReference type="AlphaFoldDB" id="A0A0P9CDU2"/>
<evidence type="ECO:0000259" key="2">
    <source>
        <dbReference type="Pfam" id="PF01408"/>
    </source>
</evidence>
<dbReference type="InterPro" id="IPR050463">
    <property type="entry name" value="Gfo/Idh/MocA_oxidrdct_glycsds"/>
</dbReference>